<dbReference type="Pfam" id="PF00308">
    <property type="entry name" value="Bac_DnaA"/>
    <property type="match status" value="1"/>
</dbReference>
<dbReference type="InterPro" id="IPR027417">
    <property type="entry name" value="P-loop_NTPase"/>
</dbReference>
<keyword evidence="3" id="KW-1185">Reference proteome</keyword>
<dbReference type="SMART" id="SM00382">
    <property type="entry name" value="AAA"/>
    <property type="match status" value="1"/>
</dbReference>
<dbReference type="PANTHER" id="PTHR30050">
    <property type="entry name" value="CHROMOSOMAL REPLICATION INITIATOR PROTEIN DNAA"/>
    <property type="match status" value="1"/>
</dbReference>
<name>A0ABY5PAG6_9LACT</name>
<dbReference type="SUPFAM" id="SSF52540">
    <property type="entry name" value="P-loop containing nucleoside triphosphate hydrolases"/>
    <property type="match status" value="1"/>
</dbReference>
<dbReference type="RefSeq" id="WP_313795016.1">
    <property type="nucleotide sequence ID" value="NZ_CP102453.1"/>
</dbReference>
<organism evidence="2 3">
    <name type="scientific">Fundicoccus culcitae</name>
    <dbReference type="NCBI Taxonomy" id="2969821"/>
    <lineage>
        <taxon>Bacteria</taxon>
        <taxon>Bacillati</taxon>
        <taxon>Bacillota</taxon>
        <taxon>Bacilli</taxon>
        <taxon>Lactobacillales</taxon>
        <taxon>Aerococcaceae</taxon>
        <taxon>Fundicoccus</taxon>
    </lineage>
</organism>
<evidence type="ECO:0000313" key="2">
    <source>
        <dbReference type="EMBL" id="UUX35540.1"/>
    </source>
</evidence>
<dbReference type="InterPro" id="IPR003593">
    <property type="entry name" value="AAA+_ATPase"/>
</dbReference>
<dbReference type="InterPro" id="IPR013317">
    <property type="entry name" value="DnaA_dom"/>
</dbReference>
<evidence type="ECO:0000313" key="3">
    <source>
        <dbReference type="Proteomes" id="UP001315967"/>
    </source>
</evidence>
<dbReference type="Gene3D" id="3.40.50.300">
    <property type="entry name" value="P-loop containing nucleotide triphosphate hydrolases"/>
    <property type="match status" value="1"/>
</dbReference>
<dbReference type="PANTHER" id="PTHR30050:SF8">
    <property type="entry name" value="PRIMOSOMAL PROTEIN DNAI"/>
    <property type="match status" value="1"/>
</dbReference>
<reference evidence="2 3" key="1">
    <citation type="submission" date="2022-08" db="EMBL/GenBank/DDBJ databases">
        <title>Aerococcaceae sp. nov isolated from spoiled eye mask.</title>
        <authorList>
            <person name="Zhou G."/>
            <person name="Xie X.-B."/>
            <person name="Shi Q.-S."/>
            <person name="Wang Y.-S."/>
            <person name="Wen X."/>
            <person name="Peng H."/>
            <person name="Yang X.-J."/>
            <person name="Tao H.-B."/>
            <person name="Huang X.-M."/>
        </authorList>
    </citation>
    <scope>NUCLEOTIDE SEQUENCE [LARGE SCALE GENOMIC DNA]</scope>
    <source>
        <strain evidence="3">DM20194951</strain>
    </source>
</reference>
<dbReference type="Pfam" id="PF07319">
    <property type="entry name" value="DnaI_N"/>
    <property type="match status" value="1"/>
</dbReference>
<feature type="domain" description="AAA+ ATPase" evidence="1">
    <location>
        <begin position="155"/>
        <end position="282"/>
    </location>
</feature>
<sequence>MNEIIEKMIKANPRYQESLNQTIRKTLNYEPIQAFVMANKDQISEEMISKSLSKLNEFKLESEALNRGEQGQNPGFRPQLFINEGYIDVTYVPTQDYYEQQNNRRKASLLDNRMMSRDVRNASLADFDTENSPSRQILLEAVMNFIDVYFTNPKQAQGLFIVGPFGVGKTFLLGALANYLVSRNVAVTMIHYPTFASDIKASISNNTTHEILQRVKSVDVLMIDDIGAESNSVWLRDEVLSVILEYRMKESLATFFTSNGSISNLESHLTQSRESIEPLKAKRLMERINFLAKEYTLSGENRRQFSRN</sequence>
<dbReference type="CDD" id="cd00009">
    <property type="entry name" value="AAA"/>
    <property type="match status" value="1"/>
</dbReference>
<dbReference type="EMBL" id="CP102453">
    <property type="protein sequence ID" value="UUX35540.1"/>
    <property type="molecule type" value="Genomic_DNA"/>
</dbReference>
<proteinExistence type="predicted"/>
<evidence type="ECO:0000259" key="1">
    <source>
        <dbReference type="SMART" id="SM00382"/>
    </source>
</evidence>
<protein>
    <submittedName>
        <fullName evidence="2">Primosomal protein DnaI</fullName>
    </submittedName>
</protein>
<dbReference type="Proteomes" id="UP001315967">
    <property type="component" value="Chromosome"/>
</dbReference>
<accession>A0ABY5PAG6</accession>
<gene>
    <name evidence="2" type="primary">dnaI</name>
    <name evidence="2" type="ORF">NRE15_00415</name>
</gene>
<dbReference type="InterPro" id="IPR009928">
    <property type="entry name" value="DnaI_N"/>
</dbReference>
<dbReference type="NCBIfam" id="NF006505">
    <property type="entry name" value="PRK08939.1"/>
    <property type="match status" value="1"/>
</dbReference>